<dbReference type="RefSeq" id="WP_002465630.1">
    <property type="nucleotide sequence ID" value="NZ_CABMFV010000001.1"/>
</dbReference>
<dbReference type="PIRSF" id="PIRSF007487">
    <property type="entry name" value="Competence-induced_CoiA_bac"/>
    <property type="match status" value="1"/>
</dbReference>
<dbReference type="Pfam" id="PF06054">
    <property type="entry name" value="CoiA_nuc"/>
    <property type="match status" value="1"/>
</dbReference>
<evidence type="ECO:0000313" key="4">
    <source>
        <dbReference type="EMBL" id="NBH30129.1"/>
    </source>
</evidence>
<name>A0A364UPX0_STAWA</name>
<dbReference type="Proteomes" id="UP000481807">
    <property type="component" value="Unassembled WGS sequence"/>
</dbReference>
<dbReference type="EMBL" id="QSTD01000001">
    <property type="protein sequence ID" value="RGM32282.1"/>
    <property type="molecule type" value="Genomic_DNA"/>
</dbReference>
<evidence type="ECO:0000259" key="2">
    <source>
        <dbReference type="Pfam" id="PF25164"/>
    </source>
</evidence>
<dbReference type="InterPro" id="IPR057253">
    <property type="entry name" value="CoiA-like_N"/>
</dbReference>
<organism evidence="5 6">
    <name type="scientific">Staphylococcus warneri</name>
    <dbReference type="NCBI Taxonomy" id="1292"/>
    <lineage>
        <taxon>Bacteria</taxon>
        <taxon>Bacillati</taxon>
        <taxon>Bacillota</taxon>
        <taxon>Bacilli</taxon>
        <taxon>Bacillales</taxon>
        <taxon>Staphylococcaceae</taxon>
        <taxon>Staphylococcus</taxon>
    </lineage>
</organism>
<evidence type="ECO:0000259" key="1">
    <source>
        <dbReference type="Pfam" id="PF06054"/>
    </source>
</evidence>
<evidence type="ECO:0000313" key="5">
    <source>
        <dbReference type="EMBL" id="RGM32282.1"/>
    </source>
</evidence>
<comment type="caution">
    <text evidence="5">The sequence shown here is derived from an EMBL/GenBank/DDBJ whole genome shotgun (WGS) entry which is preliminary data.</text>
</comment>
<feature type="domain" description="Competence protein CoiA-like N-terminal" evidence="2">
    <location>
        <begin position="17"/>
        <end position="48"/>
    </location>
</feature>
<protein>
    <submittedName>
        <fullName evidence="5">Transcription factor</fullName>
    </submittedName>
</protein>
<dbReference type="Proteomes" id="UP000814367">
    <property type="component" value="Unassembled WGS sequence"/>
</dbReference>
<dbReference type="EMBL" id="JAANHJ010000001">
    <property type="protein sequence ID" value="MCG6226158.1"/>
    <property type="molecule type" value="Genomic_DNA"/>
</dbReference>
<dbReference type="InterPro" id="IPR021176">
    <property type="entry name" value="Competence-induced_CoiA"/>
</dbReference>
<dbReference type="Proteomes" id="UP000261016">
    <property type="component" value="Unassembled WGS sequence"/>
</dbReference>
<gene>
    <name evidence="4" type="ORF">D3Z30_03940</name>
    <name evidence="5" type="ORF">DXC19_01960</name>
    <name evidence="3" type="ORF">G8J23_09190</name>
</gene>
<feature type="domain" description="Competence protein CoiA nuclease-like" evidence="1">
    <location>
        <begin position="58"/>
        <end position="196"/>
    </location>
</feature>
<dbReference type="AlphaFoldDB" id="A0A364UPX0"/>
<evidence type="ECO:0000313" key="8">
    <source>
        <dbReference type="Proteomes" id="UP000814367"/>
    </source>
</evidence>
<dbReference type="EMBL" id="QXWP01000002">
    <property type="protein sequence ID" value="NBH30129.1"/>
    <property type="molecule type" value="Genomic_DNA"/>
</dbReference>
<reference evidence="5 6" key="1">
    <citation type="submission" date="2018-08" db="EMBL/GenBank/DDBJ databases">
        <title>A genome reference for cultivated species of the human gut microbiota.</title>
        <authorList>
            <person name="Zou Y."/>
            <person name="Xue W."/>
            <person name="Luo G."/>
        </authorList>
    </citation>
    <scope>NUCLEOTIDE SEQUENCE [LARGE SCALE GENOMIC DNA]</scope>
    <source>
        <strain evidence="5 6">OM08-17AT</strain>
    </source>
</reference>
<reference evidence="4 7" key="2">
    <citation type="submission" date="2018-08" db="EMBL/GenBank/DDBJ databases">
        <title>Murine metabolic-syndrome-specific gut microbial biobank.</title>
        <authorList>
            <person name="Liu C."/>
        </authorList>
    </citation>
    <scope>NUCLEOTIDE SEQUENCE [LARGE SCALE GENOMIC DNA]</scope>
    <source>
        <strain evidence="4 7">1XD21-27</strain>
    </source>
</reference>
<evidence type="ECO:0000313" key="7">
    <source>
        <dbReference type="Proteomes" id="UP000481807"/>
    </source>
</evidence>
<sequence length="328" mass="38553">MLVAINENHECVLAKQAIKNQNYFCPHCKSKVILKIGTKVIAHFAHVNPCKIWRSKGESALHYQTKYKIASMLKRLNFKVEVEPYYENIQQFPDIVVNSSFAIEVQFSNIPLSEIQKRTAGLMSVGLRPFWIIEDIKYRNGKLTLNDHQASFINATHRSLYTWQEKFCQLIRYSNIQHLGGRQFLAKRDIVEDMTILLTEKRHKNMVCYKLGESLINRYIQHCRRKNSVLEPTLSAMYQLQLNDKQVIQQFGIIIPLQIYIKPHPIEWQLQLRLLEIHDELTIANIGAVIKLRDFAYHHYSKSKLLNKIIEQYQNARKLNCNDVQIIY</sequence>
<evidence type="ECO:0000313" key="6">
    <source>
        <dbReference type="Proteomes" id="UP000261016"/>
    </source>
</evidence>
<proteinExistence type="predicted"/>
<dbReference type="Pfam" id="PF25164">
    <property type="entry name" value="CoiA_N"/>
    <property type="match status" value="1"/>
</dbReference>
<keyword evidence="8" id="KW-1185">Reference proteome</keyword>
<reference evidence="3 8" key="3">
    <citation type="submission" date="2020-03" db="EMBL/GenBank/DDBJ databases">
        <title>Comparative genetics of Staphylococcus warneri persistents from caprine mastitis.</title>
        <authorList>
            <person name="Franca C.A."/>
            <person name="Rosa D.S."/>
            <person name="Silva A."/>
            <person name="Rodrigues D.L.N."/>
            <person name="Santos R.G."/>
            <person name="Castillo R.E.H."/>
            <person name="Moreira M.A.S."/>
            <person name="Lima M.C."/>
            <person name="Gouveia G.V."/>
            <person name="Gouveia J.J.S."/>
            <person name="Souza R.F.S."/>
            <person name="Bertram B."/>
            <person name="Azevedo V."/>
            <person name="Costa M."/>
        </authorList>
    </citation>
    <scope>NUCLEOTIDE SEQUENCE [LARGE SCALE GENOMIC DNA]</scope>
    <source>
        <strain evidence="3 8">Cap 9.2</strain>
    </source>
</reference>
<dbReference type="InterPro" id="IPR010330">
    <property type="entry name" value="CoiA_nuc"/>
</dbReference>
<evidence type="ECO:0000313" key="3">
    <source>
        <dbReference type="EMBL" id="MCG6226158.1"/>
    </source>
</evidence>
<accession>A0A364UPX0</accession>